<reference evidence="1 2" key="1">
    <citation type="submission" date="2023-06" db="EMBL/GenBank/DDBJ databases">
        <authorList>
            <person name="Yushchuk O."/>
            <person name="Binda E."/>
            <person name="Ruckert-Reed C."/>
            <person name="Fedorenko V."/>
            <person name="Kalinowski J."/>
            <person name="Marinelli F."/>
        </authorList>
    </citation>
    <scope>NUCLEOTIDE SEQUENCE [LARGE SCALE GENOMIC DNA]</scope>
    <source>
        <strain evidence="1 2">NRRL 3884</strain>
    </source>
</reference>
<protein>
    <submittedName>
        <fullName evidence="1">Uncharacterized protein</fullName>
    </submittedName>
</protein>
<name>A0ABY8WPT5_9ACTN</name>
<dbReference type="Proteomes" id="UP001240150">
    <property type="component" value="Chromosome"/>
</dbReference>
<dbReference type="EMBL" id="CP126980">
    <property type="protein sequence ID" value="WIM99879.1"/>
    <property type="molecule type" value="Genomic_DNA"/>
</dbReference>
<accession>A0ABY8WPT5</accession>
<evidence type="ECO:0000313" key="2">
    <source>
        <dbReference type="Proteomes" id="UP001240150"/>
    </source>
</evidence>
<gene>
    <name evidence="1" type="ORF">ACTOB_003546</name>
</gene>
<organism evidence="1 2">
    <name type="scientific">Actinoplanes oblitus</name>
    <dbReference type="NCBI Taxonomy" id="3040509"/>
    <lineage>
        <taxon>Bacteria</taxon>
        <taxon>Bacillati</taxon>
        <taxon>Actinomycetota</taxon>
        <taxon>Actinomycetes</taxon>
        <taxon>Micromonosporales</taxon>
        <taxon>Micromonosporaceae</taxon>
        <taxon>Actinoplanes</taxon>
    </lineage>
</organism>
<evidence type="ECO:0000313" key="1">
    <source>
        <dbReference type="EMBL" id="WIM99879.1"/>
    </source>
</evidence>
<proteinExistence type="predicted"/>
<dbReference type="RefSeq" id="WP_284921321.1">
    <property type="nucleotide sequence ID" value="NZ_CP126980.1"/>
</dbReference>
<sequence length="118" mass="13257">MPNLVVAADQDWLACLGVPPDTEEVSGDEYVREVRVPVSEAEEFQLTWDVTDDSVRVRHHRDGRIVTDLFREMATLLTVVRTGSAAEVIIEYGSNHWSGRARIQVLPAVLIKDTLLRS</sequence>
<keyword evidence="2" id="KW-1185">Reference proteome</keyword>